<dbReference type="InterPro" id="IPR014001">
    <property type="entry name" value="Helicase_ATP-bd"/>
</dbReference>
<feature type="domain" description="Helicase C-terminal" evidence="4">
    <location>
        <begin position="896"/>
        <end position="1059"/>
    </location>
</feature>
<dbReference type="Pfam" id="PF00271">
    <property type="entry name" value="Helicase_C"/>
    <property type="match status" value="1"/>
</dbReference>
<dbReference type="Pfam" id="PF09369">
    <property type="entry name" value="MZB"/>
    <property type="match status" value="1"/>
</dbReference>
<evidence type="ECO:0008006" key="7">
    <source>
        <dbReference type="Google" id="ProtNLM"/>
    </source>
</evidence>
<keyword evidence="6" id="KW-1185">Reference proteome</keyword>
<evidence type="ECO:0000313" key="5">
    <source>
        <dbReference type="EMBL" id="SMO89992.1"/>
    </source>
</evidence>
<dbReference type="InterPro" id="IPR001650">
    <property type="entry name" value="Helicase_C-like"/>
</dbReference>
<accession>A0A521F1A7</accession>
<dbReference type="InterPro" id="IPR018973">
    <property type="entry name" value="MZB"/>
</dbReference>
<gene>
    <name evidence="5" type="ORF">SAMN06265218_12143</name>
</gene>
<name>A0A521F1A7_9BACT</name>
<dbReference type="Gene3D" id="3.40.960.10">
    <property type="entry name" value="VSR Endonuclease"/>
    <property type="match status" value="1"/>
</dbReference>
<dbReference type="SMART" id="SM00490">
    <property type="entry name" value="HELICc"/>
    <property type="match status" value="1"/>
</dbReference>
<dbReference type="GO" id="GO:0003676">
    <property type="term" value="F:nucleic acid binding"/>
    <property type="evidence" value="ECO:0007669"/>
    <property type="project" value="InterPro"/>
</dbReference>
<dbReference type="PANTHER" id="PTHR47957">
    <property type="entry name" value="ATP-DEPENDENT HELICASE HRQ1"/>
    <property type="match status" value="1"/>
</dbReference>
<evidence type="ECO:0000259" key="4">
    <source>
        <dbReference type="PROSITE" id="PS51194"/>
    </source>
</evidence>
<keyword evidence="2" id="KW-0067">ATP-binding</keyword>
<proteinExistence type="predicted"/>
<dbReference type="Pfam" id="PF00270">
    <property type="entry name" value="DEAD"/>
    <property type="match status" value="1"/>
</dbReference>
<dbReference type="GO" id="GO:0006289">
    <property type="term" value="P:nucleotide-excision repair"/>
    <property type="evidence" value="ECO:0007669"/>
    <property type="project" value="TreeGrafter"/>
</dbReference>
<evidence type="ECO:0000313" key="6">
    <source>
        <dbReference type="Proteomes" id="UP000317593"/>
    </source>
</evidence>
<dbReference type="SUPFAM" id="SSF52540">
    <property type="entry name" value="P-loop containing nucleoside triphosphate hydrolases"/>
    <property type="match status" value="2"/>
</dbReference>
<sequence>MDIFDIHQQIIGEYESFVESFIDLKDDKIRQKVDQELSEGKLWPEPLIQFNPSYKKGESVKNLCKQGVLHPELSNIFEGYDLYEHQVKALKLGTNAEDFIVTSGTGSGKSLTYLGTIFDYVLRNPNERGVKAIIVYPMNALINSQYNEIEKYESNYIESGKEFPIQFAQYTGQEGDTERERIIEEQPDIILTNYMMMELIMTRLREKNLRESFKQSLKFLVFDELHTYRGRQGSDVAMQIRRIRSACKNDLVCIGTSATMATGSTLLEQREAVADVGKTIFGKKFTEDQVIDEAFELGFEELDPEEKKHKLIQALNEEIDINDGVEKLKKNALGAWLERDIGLQKKESQYVRQKPRTLNEISEELSNLTGIDVDQCTQKIRRFLKWAERINVENEKNNVRQKWLPYKLHQFISQTGSVHVKLKSPAKRDIDEDIKLDAGYFTVEEGESVPLYPMVFSRASGHEFICVKKNEVDLTLEQHDFNEQTSEEDEEHDLSSGYIVFDHEEPVWAYDDIVYLPDSWKTKKGGIRKKYKEKVPQEIWVDVYGNYSLTKEEGYEKAWFIRSPLPFDPTAGAFFHGGTSEYTKLTKLGSEARSTATSVISQATIKALKEANYNKEASKLLSFTDVRQDASLQAGHFNDFTKTIRLRAAIHKALKEADNNTLDHAVIAQSVFKALNLREEEYAVNPIDPDAFHVVNRNEEALKTKLLYDLLYDLKYGWKVTLPNLEQCGLLKIDYGHLEEISKQEQWKDIPGFSEMIPEQRREILYQILDYFRKKFAVAHEALNPDTIEENEKKIKNTLNEEWGFDKSERIERPNWMRFRPFDRKPSQIPTESIGYLSRLGRYLKELPELEDHITDKDSYENLLGTLLDKLRGTYFSVKEVTDRGSGETKKLYQLLADPIVWELGDGETLMDDPVHNRSYKETEDQINTYFRDLYKNQLNYDLFFNGSEHTGQINNEQRQNREGEFKKGDINALFCSPTMELGIDIADLNVVHMRNVPPNPANYAQRSGRAGRSGQAALAFTYCANYSSHDRHYFKNSKDMVAGEVLPPRMDMQNEELVMSHLNAICLSEVGLRDLNDSIANVLDLGDEDVLPIKEEVKLKFDLSDKKKRNIKKLFNFVISDIKDDLAWYSEEWLESKINNVFGRFNEALERWRSLYKDAVSQRRRAQNILDNPTYKAGSSEKKLAGINEDQARRQISLLKNEYRKGGSLSEFYPYRYLASEGFLPGYNFTRLPIRAYMPSNDISMEGDYLSRPRNIALREFGPGNIIYHNGSTYSVTRMNVNDASKELTRAKVAKKSGYILDGKDFENELCPFTKEQLDDDNSREIINNLTHMGEVQTRPRKRISCNEEERQSRGYEIDTYFKVDGSMDRVKNIELKGSEGNLMTMRYIPAAQLYFINRKWRTSTEKGFLLNLTTGEWAKGNKADKEKEESVDEFANVQLYVRDTADAIYLHPTSTLGLEYEGVITLQYALKNAIEQVFRVEPNEIRVELMGDKEAPNILVYEASEGSLGVLKTLADQPKKFREVVEKAYEICHFTKPKKEEKELPQASYDDLLSYYNQYHHKLLDRHKIKGSLELLKVAEPDPKKKGTNRNYSEQLEYLRERIDPNSSLEKEFLDYLADNGLSLPDKAQYDVSELYVNADFFYEPNVVIFIDGNVHDKPGVQSGDEKKRKALRKKGYQVLVYRYDQDLNTFVESRPDIFQEVQI</sequence>
<dbReference type="SMART" id="SM00487">
    <property type="entry name" value="DEXDc"/>
    <property type="match status" value="1"/>
</dbReference>
<dbReference type="InterPro" id="IPR027417">
    <property type="entry name" value="P-loop_NTPase"/>
</dbReference>
<dbReference type="InterPro" id="IPR011545">
    <property type="entry name" value="DEAD/DEAH_box_helicase_dom"/>
</dbReference>
<dbReference type="GO" id="GO:0036297">
    <property type="term" value="P:interstrand cross-link repair"/>
    <property type="evidence" value="ECO:0007669"/>
    <property type="project" value="TreeGrafter"/>
</dbReference>
<evidence type="ECO:0000256" key="1">
    <source>
        <dbReference type="ARBA" id="ARBA00022741"/>
    </source>
</evidence>
<evidence type="ECO:0000256" key="2">
    <source>
        <dbReference type="ARBA" id="ARBA00022840"/>
    </source>
</evidence>
<reference evidence="5 6" key="1">
    <citation type="submission" date="2017-05" db="EMBL/GenBank/DDBJ databases">
        <authorList>
            <person name="Varghese N."/>
            <person name="Submissions S."/>
        </authorList>
    </citation>
    <scope>NUCLEOTIDE SEQUENCE [LARGE SCALE GENOMIC DNA]</scope>
    <source>
        <strain evidence="5 6">DSM 21194</strain>
    </source>
</reference>
<dbReference type="PANTHER" id="PTHR47957:SF3">
    <property type="entry name" value="ATP-DEPENDENT HELICASE HRQ1"/>
    <property type="match status" value="1"/>
</dbReference>
<evidence type="ECO:0000259" key="3">
    <source>
        <dbReference type="PROSITE" id="PS51192"/>
    </source>
</evidence>
<keyword evidence="1" id="KW-0547">Nucleotide-binding</keyword>
<dbReference type="RefSeq" id="WP_142715855.1">
    <property type="nucleotide sequence ID" value="NZ_FXTH01000021.1"/>
</dbReference>
<dbReference type="GO" id="GO:0005524">
    <property type="term" value="F:ATP binding"/>
    <property type="evidence" value="ECO:0007669"/>
    <property type="project" value="UniProtKB-KW"/>
</dbReference>
<dbReference type="OrthoDB" id="9815222at2"/>
<dbReference type="PROSITE" id="PS51192">
    <property type="entry name" value="HELICASE_ATP_BIND_1"/>
    <property type="match status" value="1"/>
</dbReference>
<dbReference type="GO" id="GO:0043138">
    <property type="term" value="F:3'-5' DNA helicase activity"/>
    <property type="evidence" value="ECO:0007669"/>
    <property type="project" value="TreeGrafter"/>
</dbReference>
<dbReference type="EMBL" id="FXTH01000021">
    <property type="protein sequence ID" value="SMO89992.1"/>
    <property type="molecule type" value="Genomic_DNA"/>
</dbReference>
<feature type="domain" description="Helicase ATP-binding" evidence="3">
    <location>
        <begin position="90"/>
        <end position="278"/>
    </location>
</feature>
<dbReference type="PROSITE" id="PS51194">
    <property type="entry name" value="HELICASE_CTER"/>
    <property type="match status" value="1"/>
</dbReference>
<protein>
    <recommendedName>
        <fullName evidence="7">Helicase conserved C-terminal domain-containing protein</fullName>
    </recommendedName>
</protein>
<dbReference type="Proteomes" id="UP000317593">
    <property type="component" value="Unassembled WGS sequence"/>
</dbReference>
<dbReference type="Gene3D" id="3.40.50.300">
    <property type="entry name" value="P-loop containing nucleotide triphosphate hydrolases"/>
    <property type="match status" value="2"/>
</dbReference>
<organism evidence="5 6">
    <name type="scientific">Fodinibius sediminis</name>
    <dbReference type="NCBI Taxonomy" id="1214077"/>
    <lineage>
        <taxon>Bacteria</taxon>
        <taxon>Pseudomonadati</taxon>
        <taxon>Balneolota</taxon>
        <taxon>Balneolia</taxon>
        <taxon>Balneolales</taxon>
        <taxon>Balneolaceae</taxon>
        <taxon>Fodinibius</taxon>
    </lineage>
</organism>